<keyword evidence="3" id="KW-0677">Repeat</keyword>
<proteinExistence type="predicted"/>
<dbReference type="GO" id="GO:0016020">
    <property type="term" value="C:membrane"/>
    <property type="evidence" value="ECO:0007669"/>
    <property type="project" value="UniProtKB-SubCell"/>
</dbReference>
<feature type="transmembrane region" description="Helical" evidence="6">
    <location>
        <begin position="247"/>
        <end position="264"/>
    </location>
</feature>
<evidence type="ECO:0000313" key="8">
    <source>
        <dbReference type="Proteomes" id="UP000654075"/>
    </source>
</evidence>
<organism evidence="7 8">
    <name type="scientific">Polarella glacialis</name>
    <name type="common">Dinoflagellate</name>
    <dbReference type="NCBI Taxonomy" id="89957"/>
    <lineage>
        <taxon>Eukaryota</taxon>
        <taxon>Sar</taxon>
        <taxon>Alveolata</taxon>
        <taxon>Dinophyceae</taxon>
        <taxon>Suessiales</taxon>
        <taxon>Suessiaceae</taxon>
        <taxon>Polarella</taxon>
    </lineage>
</organism>
<feature type="transmembrane region" description="Helical" evidence="6">
    <location>
        <begin position="211"/>
        <end position="235"/>
    </location>
</feature>
<dbReference type="Pfam" id="PF00654">
    <property type="entry name" value="Voltage_CLC"/>
    <property type="match status" value="1"/>
</dbReference>
<dbReference type="EMBL" id="CAJNNV010007058">
    <property type="protein sequence ID" value="CAE8594425.1"/>
    <property type="molecule type" value="Genomic_DNA"/>
</dbReference>
<feature type="transmembrane region" description="Helical" evidence="6">
    <location>
        <begin position="525"/>
        <end position="545"/>
    </location>
</feature>
<evidence type="ECO:0008006" key="9">
    <source>
        <dbReference type="Google" id="ProtNLM"/>
    </source>
</evidence>
<dbReference type="InterPro" id="IPR001807">
    <property type="entry name" value="ClC"/>
</dbReference>
<gene>
    <name evidence="7" type="ORF">PGLA1383_LOCUS12973</name>
</gene>
<keyword evidence="2 6" id="KW-0812">Transmembrane</keyword>
<name>A0A813E9Y9_POLGL</name>
<feature type="transmembrane region" description="Helical" evidence="6">
    <location>
        <begin position="551"/>
        <end position="571"/>
    </location>
</feature>
<dbReference type="OrthoDB" id="4564at2759"/>
<dbReference type="Gene3D" id="1.10.3080.10">
    <property type="entry name" value="Clc chloride channel"/>
    <property type="match status" value="1"/>
</dbReference>
<dbReference type="GO" id="GO:0005247">
    <property type="term" value="F:voltage-gated chloride channel activity"/>
    <property type="evidence" value="ECO:0007669"/>
    <property type="project" value="TreeGrafter"/>
</dbReference>
<evidence type="ECO:0000313" key="7">
    <source>
        <dbReference type="EMBL" id="CAE8594425.1"/>
    </source>
</evidence>
<dbReference type="SUPFAM" id="SSF81340">
    <property type="entry name" value="Clc chloride channel"/>
    <property type="match status" value="1"/>
</dbReference>
<feature type="transmembrane region" description="Helical" evidence="6">
    <location>
        <begin position="373"/>
        <end position="393"/>
    </location>
</feature>
<keyword evidence="4 6" id="KW-1133">Transmembrane helix</keyword>
<accession>A0A813E9Y9</accession>
<feature type="transmembrane region" description="Helical" evidence="6">
    <location>
        <begin position="295"/>
        <end position="315"/>
    </location>
</feature>
<dbReference type="PANTHER" id="PTHR45720:SF10">
    <property type="entry name" value="CHLORIDE CHANNEL PROTEIN 2"/>
    <property type="match status" value="1"/>
</dbReference>
<feature type="transmembrane region" description="Helical" evidence="6">
    <location>
        <begin position="53"/>
        <end position="71"/>
    </location>
</feature>
<evidence type="ECO:0000256" key="4">
    <source>
        <dbReference type="ARBA" id="ARBA00022989"/>
    </source>
</evidence>
<dbReference type="AlphaFoldDB" id="A0A813E9Y9"/>
<feature type="non-terminal residue" evidence="7">
    <location>
        <position position="753"/>
    </location>
</feature>
<keyword evidence="8" id="KW-1185">Reference proteome</keyword>
<evidence type="ECO:0000256" key="1">
    <source>
        <dbReference type="ARBA" id="ARBA00004141"/>
    </source>
</evidence>
<evidence type="ECO:0000256" key="2">
    <source>
        <dbReference type="ARBA" id="ARBA00022692"/>
    </source>
</evidence>
<dbReference type="PANTHER" id="PTHR45720">
    <property type="entry name" value="CHLORIDE CHANNEL PROTEIN 2"/>
    <property type="match status" value="1"/>
</dbReference>
<sequence>AQSPPAQSPSAQTPLSRIARAFKGFHRKPMESHLVRAKTAEVQGQERSITARFWTLLVITAVLSATLSFGIDQFTFVVGIFRSKLTLGGHIETLSATALNVLMAVAARILVRTCAEAEGSGFPDMKAMLFGKVLFGKGMVDFLSMRVLVVKATALSLLVAAGLPVGKEGPNVHMAACIARNLDPGFFESKDDAHNMAGGGGGGTGGAVTKMLLACCAVGVGASFSAPIAGALFSLELMLPQSYDSSGYWGCFTAGVIGSIVYAMERSWTAGATGLLPLMSSNVLPGEGSASQWPFLRLLIDILLGSLCGLLGGLWVRSHTYTAGVLKRWRLRDPALLAAAGPALNAGLLGENKQSWVQKKLQAVLGTAQWRDLGAVAAVTALHTICASMLPLLGGKPQPLLISDLFNKTLLFPEQQAVWVVPSVGLLGTLFLCFLMKWTFTALARNSRAHAQTLLAQVTEYIRSVSDWRRLSLMLVWSACCVVSGLSDWGLVLGSGRFRAVPAAASDILCGVVTEEMRGALMARFAIIGAAAFSSGVSRAFAMAISVFEVLALPNAVLPLCSATLASIYVANKVSLPFFDQNLVGRGWGGIPNITFSDRGSQPALSVMHHLDNATECLSQLTTLREVLYVLGSSQNAFFPVVRPTGHESGAALLEGTMTRAHVEQLLRSKDPMGEKPDMKIDLLDPEFQAPPDGSEALVNGCPFRCGPETTIKDVYLLMKVASTLDTAAFRRPFIISFLLRVSGRFVCLMSAS</sequence>
<dbReference type="Proteomes" id="UP000654075">
    <property type="component" value="Unassembled WGS sequence"/>
</dbReference>
<evidence type="ECO:0000256" key="6">
    <source>
        <dbReference type="SAM" id="Phobius"/>
    </source>
</evidence>
<dbReference type="InterPro" id="IPR014743">
    <property type="entry name" value="Cl-channel_core"/>
</dbReference>
<feature type="transmembrane region" description="Helical" evidence="6">
    <location>
        <begin position="417"/>
        <end position="438"/>
    </location>
</feature>
<keyword evidence="5 6" id="KW-0472">Membrane</keyword>
<comment type="subcellular location">
    <subcellularLocation>
        <location evidence="1">Membrane</location>
        <topology evidence="1">Multi-pass membrane protein</topology>
    </subcellularLocation>
</comment>
<comment type="caution">
    <text evidence="7">The sequence shown here is derived from an EMBL/GenBank/DDBJ whole genome shotgun (WGS) entry which is preliminary data.</text>
</comment>
<evidence type="ECO:0000256" key="5">
    <source>
        <dbReference type="ARBA" id="ARBA00023136"/>
    </source>
</evidence>
<reference evidence="7" key="1">
    <citation type="submission" date="2021-02" db="EMBL/GenBank/DDBJ databases">
        <authorList>
            <person name="Dougan E. K."/>
            <person name="Rhodes N."/>
            <person name="Thang M."/>
            <person name="Chan C."/>
        </authorList>
    </citation>
    <scope>NUCLEOTIDE SEQUENCE</scope>
</reference>
<dbReference type="InterPro" id="IPR050970">
    <property type="entry name" value="Cl_channel_volt-gated"/>
</dbReference>
<evidence type="ECO:0000256" key="3">
    <source>
        <dbReference type="ARBA" id="ARBA00022737"/>
    </source>
</evidence>
<protein>
    <recommendedName>
        <fullName evidence="9">Chloride channel protein</fullName>
    </recommendedName>
</protein>
<dbReference type="PRINTS" id="PR00762">
    <property type="entry name" value="CLCHANNEL"/>
</dbReference>